<dbReference type="Gene3D" id="2.60.40.10">
    <property type="entry name" value="Immunoglobulins"/>
    <property type="match status" value="1"/>
</dbReference>
<name>A0A0D8Y9S6_DICVI</name>
<accession>A0A0D8Y9S6</accession>
<dbReference type="OrthoDB" id="5867874at2759"/>
<feature type="compositionally biased region" description="Polar residues" evidence="1">
    <location>
        <begin position="389"/>
        <end position="409"/>
    </location>
</feature>
<feature type="region of interest" description="Disordered" evidence="1">
    <location>
        <begin position="179"/>
        <end position="238"/>
    </location>
</feature>
<evidence type="ECO:0000256" key="1">
    <source>
        <dbReference type="SAM" id="MobiDB-lite"/>
    </source>
</evidence>
<gene>
    <name evidence="3" type="ORF">DICVIV_00248</name>
</gene>
<dbReference type="AlphaFoldDB" id="A0A0D8Y9S6"/>
<organism evidence="3 4">
    <name type="scientific">Dictyocaulus viviparus</name>
    <name type="common">Bovine lungworm</name>
    <dbReference type="NCBI Taxonomy" id="29172"/>
    <lineage>
        <taxon>Eukaryota</taxon>
        <taxon>Metazoa</taxon>
        <taxon>Ecdysozoa</taxon>
        <taxon>Nematoda</taxon>
        <taxon>Chromadorea</taxon>
        <taxon>Rhabditida</taxon>
        <taxon>Rhabditina</taxon>
        <taxon>Rhabditomorpha</taxon>
        <taxon>Strongyloidea</taxon>
        <taxon>Metastrongylidae</taxon>
        <taxon>Dictyocaulus</taxon>
    </lineage>
</organism>
<feature type="compositionally biased region" description="Basic and acidic residues" evidence="1">
    <location>
        <begin position="455"/>
        <end position="476"/>
    </location>
</feature>
<feature type="domain" description="Cep192/Spd-2-like" evidence="2">
    <location>
        <begin position="540"/>
        <end position="639"/>
    </location>
</feature>
<dbReference type="STRING" id="29172.A0A0D8Y9S6"/>
<evidence type="ECO:0000313" key="3">
    <source>
        <dbReference type="EMBL" id="KJH53505.1"/>
    </source>
</evidence>
<sequence>MGSVVDDNEIVEDRFDDQSFVDAPLSDHESNFDEMELRDCDNDQLHQPIDQIYSQNNWIRPALSTIPEESKIDDIPSSEITNRSSISRQPSEGSISNVEECASIKAYSIKSSEFITDKKASEIIEREQESFFRGHGRFIQDDPRFNMSHFEKENSWEPSILDYSSFDSTVGIAEELPVLKGNGDHGRKSNQQSSFANMNKDVEQDESAVRTTRYTENTGRKEVSGTTGKRNNLEGKEMDKSALNHLRVTPKRILNSSLPMNDSTNQSESCTNGVQTSTPVSLNANASSKIRCHELVEKFQGVSMIMPEGDSANRDMSLVDEHSIAETTTTTTFSVGSIRDLLKDMPASSSPRTLMKVLDDYKRNRVRAKKIESHLLPIPTVREIKTSYTSRNYPSTKQSSSAAETMNQTKKADKSHYYDCEATSKTSGIIQDAIKGQHRDSGKVSKTSEGVPHTAVRDNERKQEVPKKEKDNVAGRQPAKAEFEEAVCFFFPFLGFCVMGLKNRPHSSARSTSSLSTIANDRCSSKMSSDTAQRSVLYIPQHEVAFGFVAIGDTAVSNVDVTNRTDNSLRIRAKLSHTGPPFALLDSQILLLDPRRTVSLRIEFSPTQNARFCTNLLIAVEGGGGPQMNYRMPIRGLGGTAIVTVKARDDLRLSRNGTYILQSCYESTFSFALTNSGNRRAFSRIIVLYMTESGALEPVPVEIRPAPGIVIDRAKGRFLPLLYNVSIRLQCSLPNSDWKSSQSSLVSTASTTQQRAVSKLQVLVYWGEERTRLRLRCFEKLRGISHLCDGIHFTDAFVGEDLSFCPPEDHPISKEDMRLFDQTLRMCTIYVCSTRIRPRPSLISNTSSFDRSLQPEDTFREKSTYKVAVADQTLR</sequence>
<keyword evidence="4" id="KW-1185">Reference proteome</keyword>
<dbReference type="InterPro" id="IPR013783">
    <property type="entry name" value="Ig-like_fold"/>
</dbReference>
<evidence type="ECO:0000313" key="4">
    <source>
        <dbReference type="Proteomes" id="UP000053766"/>
    </source>
</evidence>
<dbReference type="InterPro" id="IPR054090">
    <property type="entry name" value="Cep192_Spd-2-like_dom"/>
</dbReference>
<dbReference type="Pfam" id="PF22073">
    <property type="entry name" value="Cep192_D4"/>
    <property type="match status" value="1"/>
</dbReference>
<protein>
    <recommendedName>
        <fullName evidence="2">Cep192/Spd-2-like domain-containing protein</fullName>
    </recommendedName>
</protein>
<proteinExistence type="predicted"/>
<dbReference type="Proteomes" id="UP000053766">
    <property type="component" value="Unassembled WGS sequence"/>
</dbReference>
<feature type="region of interest" description="Disordered" evidence="1">
    <location>
        <begin position="389"/>
        <end position="416"/>
    </location>
</feature>
<reference evidence="3 4" key="1">
    <citation type="submission" date="2013-11" db="EMBL/GenBank/DDBJ databases">
        <title>Draft genome of the bovine lungworm Dictyocaulus viviparus.</title>
        <authorList>
            <person name="Mitreva M."/>
        </authorList>
    </citation>
    <scope>NUCLEOTIDE SEQUENCE [LARGE SCALE GENOMIC DNA]</scope>
    <source>
        <strain evidence="3 4">HannoverDv2000</strain>
    </source>
</reference>
<feature type="region of interest" description="Disordered" evidence="1">
    <location>
        <begin position="255"/>
        <end position="274"/>
    </location>
</feature>
<dbReference type="EMBL" id="KN716151">
    <property type="protein sequence ID" value="KJH53505.1"/>
    <property type="molecule type" value="Genomic_DNA"/>
</dbReference>
<reference evidence="4" key="2">
    <citation type="journal article" date="2016" name="Sci. Rep.">
        <title>Dictyocaulus viviparus genome, variome and transcriptome elucidate lungworm biology and support future intervention.</title>
        <authorList>
            <person name="McNulty S.N."/>
            <person name="Strube C."/>
            <person name="Rosa B.A."/>
            <person name="Martin J.C."/>
            <person name="Tyagi R."/>
            <person name="Choi Y.J."/>
            <person name="Wang Q."/>
            <person name="Hallsworth Pepin K."/>
            <person name="Zhang X."/>
            <person name="Ozersky P."/>
            <person name="Wilson R.K."/>
            <person name="Sternberg P.W."/>
            <person name="Gasser R.B."/>
            <person name="Mitreva M."/>
        </authorList>
    </citation>
    <scope>NUCLEOTIDE SEQUENCE [LARGE SCALE GENOMIC DNA]</scope>
    <source>
        <strain evidence="4">HannoverDv2000</strain>
    </source>
</reference>
<feature type="region of interest" description="Disordered" evidence="1">
    <location>
        <begin position="434"/>
        <end position="476"/>
    </location>
</feature>
<evidence type="ECO:0000259" key="2">
    <source>
        <dbReference type="Pfam" id="PF22073"/>
    </source>
</evidence>